<keyword evidence="8" id="KW-0614">Plasmid</keyword>
<dbReference type="CDD" id="cd06261">
    <property type="entry name" value="TM_PBP2"/>
    <property type="match status" value="1"/>
</dbReference>
<dbReference type="GO" id="GO:0006817">
    <property type="term" value="P:phosphate ion transport"/>
    <property type="evidence" value="ECO:0007669"/>
    <property type="project" value="UniProtKB-KW"/>
</dbReference>
<dbReference type="InterPro" id="IPR011864">
    <property type="entry name" value="Phosphate_PstC"/>
</dbReference>
<proteinExistence type="inferred from homology"/>
<evidence type="ECO:0000256" key="5">
    <source>
        <dbReference type="RuleBase" id="RU363032"/>
    </source>
</evidence>
<dbReference type="InterPro" id="IPR035906">
    <property type="entry name" value="MetI-like_sf"/>
</dbReference>
<feature type="transmembrane region" description="Helical" evidence="5">
    <location>
        <begin position="100"/>
        <end position="123"/>
    </location>
</feature>
<dbReference type="Pfam" id="PF00528">
    <property type="entry name" value="BPD_transp_1"/>
    <property type="match status" value="1"/>
</dbReference>
<feature type="transmembrane region" description="Helical" evidence="5">
    <location>
        <begin position="41"/>
        <end position="69"/>
    </location>
</feature>
<dbReference type="PATRIC" id="fig|632772.20.peg.8209"/>
<dbReference type="Proteomes" id="UP000002212">
    <property type="component" value="Plasmid pROB01"/>
</dbReference>
<reference evidence="8 9" key="1">
    <citation type="submission" date="2009-03" db="EMBL/GenBank/DDBJ databases">
        <title>Comparison of the complete genome sequences of Rhodococcus erythropolis PR4 and Rhodococcus opacus B4.</title>
        <authorList>
            <person name="Takarada H."/>
            <person name="Sekine M."/>
            <person name="Hosoyama A."/>
            <person name="Yamada R."/>
            <person name="Fujisawa T."/>
            <person name="Omata S."/>
            <person name="Shimizu A."/>
            <person name="Tsukatani N."/>
            <person name="Tanikawa S."/>
            <person name="Fujita N."/>
            <person name="Harayama S."/>
        </authorList>
    </citation>
    <scope>NUCLEOTIDE SEQUENCE [LARGE SCALE GENOMIC DNA]</scope>
    <source>
        <strain evidence="8 9">B4</strain>
        <plasmid evidence="8 9">pROB01</plasmid>
    </source>
</reference>
<dbReference type="OrthoDB" id="9775069at2"/>
<comment type="subcellular location">
    <subcellularLocation>
        <location evidence="5">Cell membrane</location>
        <topology evidence="5">Multi-pass membrane protein</topology>
    </subcellularLocation>
    <subcellularLocation>
        <location evidence="1">Membrane</location>
        <topology evidence="1">Multi-pass membrane protein</topology>
    </subcellularLocation>
</comment>
<dbReference type="Gene3D" id="1.10.3720.10">
    <property type="entry name" value="MetI-like"/>
    <property type="match status" value="1"/>
</dbReference>
<organism evidence="8 9">
    <name type="scientific">Rhodococcus opacus (strain B4)</name>
    <dbReference type="NCBI Taxonomy" id="632772"/>
    <lineage>
        <taxon>Bacteria</taxon>
        <taxon>Bacillati</taxon>
        <taxon>Actinomycetota</taxon>
        <taxon>Actinomycetes</taxon>
        <taxon>Mycobacteriales</taxon>
        <taxon>Nocardiaceae</taxon>
        <taxon>Rhodococcus</taxon>
    </lineage>
</organism>
<dbReference type="PANTHER" id="PTHR42727:SF1">
    <property type="entry name" value="PHOSPHATE TRANSPORT SYSTEM PERMEASE"/>
    <property type="match status" value="1"/>
</dbReference>
<dbReference type="SUPFAM" id="SSF161098">
    <property type="entry name" value="MetI-like"/>
    <property type="match status" value="1"/>
</dbReference>
<evidence type="ECO:0000256" key="3">
    <source>
        <dbReference type="ARBA" id="ARBA00022989"/>
    </source>
</evidence>
<comment type="similarity">
    <text evidence="6">Belongs to the binding-protein-dependent transport system permease family. CysTW subfamily.</text>
</comment>
<feature type="transmembrane region" description="Helical" evidence="5">
    <location>
        <begin position="223"/>
        <end position="244"/>
    </location>
</feature>
<evidence type="ECO:0000256" key="1">
    <source>
        <dbReference type="ARBA" id="ARBA00004141"/>
    </source>
</evidence>
<gene>
    <name evidence="8" type="primary">pstC</name>
    <name evidence="8" type="ordered locus">ROP_pROB01-04570</name>
</gene>
<evidence type="ECO:0000256" key="6">
    <source>
        <dbReference type="RuleBase" id="RU363054"/>
    </source>
</evidence>
<keyword evidence="6" id="KW-0592">Phosphate transport</keyword>
<evidence type="ECO:0000256" key="2">
    <source>
        <dbReference type="ARBA" id="ARBA00022692"/>
    </source>
</evidence>
<dbReference type="GO" id="GO:0005315">
    <property type="term" value="F:phosphate transmembrane transporter activity"/>
    <property type="evidence" value="ECO:0007669"/>
    <property type="project" value="InterPro"/>
</dbReference>
<protein>
    <recommendedName>
        <fullName evidence="6">Phosphate transport system permease protein</fullName>
    </recommendedName>
</protein>
<name>C1BCA1_RHOOB</name>
<evidence type="ECO:0000259" key="7">
    <source>
        <dbReference type="PROSITE" id="PS50928"/>
    </source>
</evidence>
<feature type="transmembrane region" description="Helical" evidence="5">
    <location>
        <begin position="293"/>
        <end position="319"/>
    </location>
</feature>
<keyword evidence="4 5" id="KW-0472">Membrane</keyword>
<keyword evidence="2 5" id="KW-0812">Transmembrane</keyword>
<evidence type="ECO:0000313" key="8">
    <source>
        <dbReference type="EMBL" id="BAH55956.1"/>
    </source>
</evidence>
<evidence type="ECO:0000256" key="4">
    <source>
        <dbReference type="ARBA" id="ARBA00023136"/>
    </source>
</evidence>
<feature type="transmembrane region" description="Helical" evidence="5">
    <location>
        <begin position="144"/>
        <end position="168"/>
    </location>
</feature>
<dbReference type="GO" id="GO:0005886">
    <property type="term" value="C:plasma membrane"/>
    <property type="evidence" value="ECO:0007669"/>
    <property type="project" value="UniProtKB-SubCell"/>
</dbReference>
<keyword evidence="3 5" id="KW-1133">Transmembrane helix</keyword>
<dbReference type="KEGG" id="rop:ROP_pROB01-04570"/>
<accession>C1BCA1</accession>
<dbReference type="PROSITE" id="PS50928">
    <property type="entry name" value="ABC_TM1"/>
    <property type="match status" value="1"/>
</dbReference>
<geneLocation type="plasmid" evidence="8 9">
    <name>pROB01</name>
</geneLocation>
<dbReference type="InterPro" id="IPR000515">
    <property type="entry name" value="MetI-like"/>
</dbReference>
<dbReference type="EMBL" id="AP011116">
    <property type="protein sequence ID" value="BAH55956.1"/>
    <property type="molecule type" value="Genomic_DNA"/>
</dbReference>
<dbReference type="AlphaFoldDB" id="C1BCA1"/>
<feature type="transmembrane region" description="Helical" evidence="5">
    <location>
        <begin position="180"/>
        <end position="202"/>
    </location>
</feature>
<keyword evidence="5" id="KW-0813">Transport</keyword>
<keyword evidence="6" id="KW-1003">Cell membrane</keyword>
<feature type="domain" description="ABC transmembrane type-1" evidence="7">
    <location>
        <begin position="104"/>
        <end position="315"/>
    </location>
</feature>
<evidence type="ECO:0000313" key="9">
    <source>
        <dbReference type="Proteomes" id="UP000002212"/>
    </source>
</evidence>
<dbReference type="HOGENOM" id="CLU_033621_1_0_11"/>
<sequence>MSSGPITAGSPGARSGGLPPVGLPVDLSAQSNRIGERIIKVLLAGSAFLSVVITAAIVVALIAPLFTFFQNVTIWEFLTGTTWTAGFGSKTSWTDKEWGVLPLVAGTLSTTIIALLVAVPLGLGAATYLAEYADERIRRVVKPILEILAGVPTVVYGVFALTMVTPLLQDWVGAQIFNNLSPGIVMGFMIVPTVASLSEDAMSAVPHAMREGSYALGANRMQTTVRVVFPAALSGIVAAIVLGLSRAVGETMIVAIAAGSQPQFTLNPLVGAQTMTGFIAQVASGDAPQGSPVYYSLFAVGALLFFLTLLINMVSITLVRRYRQAY</sequence>
<dbReference type="PANTHER" id="PTHR42727">
    <property type="entry name" value="PHOSPHATE TRANSPORT SYSTEM PERMEASE PROTEIN"/>
    <property type="match status" value="1"/>
</dbReference>
<comment type="function">
    <text evidence="6">Part of the binding-protein-dependent transport system for phosphate; probably responsible for the translocation of the substrate across the membrane.</text>
</comment>
<dbReference type="NCBIfam" id="TIGR02138">
    <property type="entry name" value="phosphate_pstC"/>
    <property type="match status" value="1"/>
</dbReference>